<dbReference type="Gene3D" id="3.30.70.270">
    <property type="match status" value="2"/>
</dbReference>
<dbReference type="Proteomes" id="UP001187531">
    <property type="component" value="Unassembled WGS sequence"/>
</dbReference>
<dbReference type="InterPro" id="IPR050951">
    <property type="entry name" value="Retrovirus_Pol_polyprotein"/>
</dbReference>
<reference evidence="8" key="1">
    <citation type="submission" date="2023-07" db="EMBL/GenBank/DDBJ databases">
        <title>Chromosome-level genome assembly of Artemia franciscana.</title>
        <authorList>
            <person name="Jo E."/>
        </authorList>
    </citation>
    <scope>NUCLEOTIDE SEQUENCE</scope>
    <source>
        <tissue evidence="8">Whole body</tissue>
    </source>
</reference>
<accession>A0AA88LDH4</accession>
<protein>
    <recommendedName>
        <fullName evidence="7">Reverse transcriptase domain-containing protein</fullName>
    </recommendedName>
</protein>
<evidence type="ECO:0000313" key="8">
    <source>
        <dbReference type="EMBL" id="KAK2727453.1"/>
    </source>
</evidence>
<dbReference type="InterPro" id="IPR000477">
    <property type="entry name" value="RT_dom"/>
</dbReference>
<dbReference type="CDD" id="cd09274">
    <property type="entry name" value="RNase_HI_RT_Ty3"/>
    <property type="match status" value="1"/>
</dbReference>
<dbReference type="Gene3D" id="3.10.20.370">
    <property type="match status" value="1"/>
</dbReference>
<sequence length="656" mass="74729">MDGYSNLGAPVYTKGHETDIVLKQKICDLLWEYKDVFSTSEDDIGLIPFYEHAIRTTGLPVAKQPYRIPYKHKEWLINKIQELERNEIIKPSISPYSAPVILVPKKNNDLRLVVDYRALNKQVVSDKFPLLRIDEILDSISNKNKIFTSLDLTQGYHQVKIAEVDVYKTAFSTTDCGSYEYLRVLFGLKTSSSALCRPLLHLLRGLNNIIHFVDDVIAMNNDPEDHLVTLAKVFEKFREGQFVVTADASTKGIEAILSQIINGEEKVIAYASRTLKPGERLIPFYEHAIRTTGLPVAKQPYGIPYKHKEWLINKIQELERNEIIRPSISPYSAPVILVPKKNNDLRLVVDYRALNKQVVSDKFPLLRIDEILDSISNKNKIFTSLDLTQGYHQVKIAEVDVYKTAFSTTDCGSYEYLRVLFGLKTSSSALCRPLLHLLRGLNNIIHFVDDVIAMNNDPEDHLVTLAKVFEKFREGNLKCRPEKVAKPLTDLTRGNPQKITWSKIAQDSLDHLKKALSSEPILSLPDFQTGQFVVTADPSTKGIGAILSQIINGEEKVIAYASRTLKPGESNYSATKLELLSIIHHLDKFRHYLIGRKFKLRSDHKSLQYLQTFKKPTGILARWILKIQDLDYEFEYLKGKQNAHVIILVGFQIMLP</sequence>
<dbReference type="CDD" id="cd01647">
    <property type="entry name" value="RT_LTR"/>
    <property type="match status" value="2"/>
</dbReference>
<evidence type="ECO:0000256" key="4">
    <source>
        <dbReference type="ARBA" id="ARBA00022759"/>
    </source>
</evidence>
<dbReference type="PANTHER" id="PTHR37984">
    <property type="entry name" value="PROTEIN CBG26694"/>
    <property type="match status" value="1"/>
</dbReference>
<keyword evidence="2" id="KW-0548">Nucleotidyltransferase</keyword>
<dbReference type="AlphaFoldDB" id="A0AA88LDH4"/>
<proteinExistence type="predicted"/>
<dbReference type="InterPro" id="IPR043502">
    <property type="entry name" value="DNA/RNA_pol_sf"/>
</dbReference>
<dbReference type="Pfam" id="PF17917">
    <property type="entry name" value="RT_RNaseH"/>
    <property type="match status" value="1"/>
</dbReference>
<evidence type="ECO:0000256" key="1">
    <source>
        <dbReference type="ARBA" id="ARBA00022679"/>
    </source>
</evidence>
<dbReference type="PANTHER" id="PTHR37984:SF5">
    <property type="entry name" value="PROTEIN NYNRIN-LIKE"/>
    <property type="match status" value="1"/>
</dbReference>
<keyword evidence="3" id="KW-0540">Nuclease</keyword>
<evidence type="ECO:0000256" key="3">
    <source>
        <dbReference type="ARBA" id="ARBA00022722"/>
    </source>
</evidence>
<keyword evidence="6" id="KW-0695">RNA-directed DNA polymerase</keyword>
<evidence type="ECO:0000256" key="6">
    <source>
        <dbReference type="ARBA" id="ARBA00022918"/>
    </source>
</evidence>
<dbReference type="GO" id="GO:0004519">
    <property type="term" value="F:endonuclease activity"/>
    <property type="evidence" value="ECO:0007669"/>
    <property type="project" value="UniProtKB-KW"/>
</dbReference>
<dbReference type="Pfam" id="PF00078">
    <property type="entry name" value="RVT_1"/>
    <property type="match status" value="2"/>
</dbReference>
<gene>
    <name evidence="8" type="ORF">QYM36_008070</name>
</gene>
<organism evidence="8 9">
    <name type="scientific">Artemia franciscana</name>
    <name type="common">Brine shrimp</name>
    <name type="synonym">Artemia sanfranciscana</name>
    <dbReference type="NCBI Taxonomy" id="6661"/>
    <lineage>
        <taxon>Eukaryota</taxon>
        <taxon>Metazoa</taxon>
        <taxon>Ecdysozoa</taxon>
        <taxon>Arthropoda</taxon>
        <taxon>Crustacea</taxon>
        <taxon>Branchiopoda</taxon>
        <taxon>Anostraca</taxon>
        <taxon>Artemiidae</taxon>
        <taxon>Artemia</taxon>
    </lineage>
</organism>
<dbReference type="GO" id="GO:0016787">
    <property type="term" value="F:hydrolase activity"/>
    <property type="evidence" value="ECO:0007669"/>
    <property type="project" value="UniProtKB-KW"/>
</dbReference>
<evidence type="ECO:0000259" key="7">
    <source>
        <dbReference type="PROSITE" id="PS50878"/>
    </source>
</evidence>
<keyword evidence="1" id="KW-0808">Transferase</keyword>
<dbReference type="SUPFAM" id="SSF56672">
    <property type="entry name" value="DNA/RNA polymerases"/>
    <property type="match status" value="2"/>
</dbReference>
<dbReference type="EMBL" id="JAVRJZ010000001">
    <property type="protein sequence ID" value="KAK2727453.1"/>
    <property type="molecule type" value="Genomic_DNA"/>
</dbReference>
<dbReference type="GO" id="GO:0003964">
    <property type="term" value="F:RNA-directed DNA polymerase activity"/>
    <property type="evidence" value="ECO:0007669"/>
    <property type="project" value="UniProtKB-KW"/>
</dbReference>
<name>A0AA88LDH4_ARTSF</name>
<dbReference type="FunFam" id="3.10.20.370:FF:000001">
    <property type="entry name" value="Retrovirus-related Pol polyprotein from transposon 17.6-like protein"/>
    <property type="match status" value="1"/>
</dbReference>
<feature type="domain" description="Reverse transcriptase" evidence="7">
    <location>
        <begin position="319"/>
        <end position="506"/>
    </location>
</feature>
<dbReference type="InterPro" id="IPR043128">
    <property type="entry name" value="Rev_trsase/Diguanyl_cyclase"/>
</dbReference>
<keyword evidence="4" id="KW-0255">Endonuclease</keyword>
<evidence type="ECO:0000256" key="5">
    <source>
        <dbReference type="ARBA" id="ARBA00022801"/>
    </source>
</evidence>
<comment type="caution">
    <text evidence="8">The sequence shown here is derived from an EMBL/GenBank/DDBJ whole genome shotgun (WGS) entry which is preliminary data.</text>
</comment>
<evidence type="ECO:0000256" key="2">
    <source>
        <dbReference type="ARBA" id="ARBA00022695"/>
    </source>
</evidence>
<dbReference type="Gene3D" id="3.10.10.10">
    <property type="entry name" value="HIV Type 1 Reverse Transcriptase, subunit A, domain 1"/>
    <property type="match status" value="2"/>
</dbReference>
<keyword evidence="9" id="KW-1185">Reference proteome</keyword>
<keyword evidence="5" id="KW-0378">Hydrolase</keyword>
<evidence type="ECO:0000313" key="9">
    <source>
        <dbReference type="Proteomes" id="UP001187531"/>
    </source>
</evidence>
<dbReference type="PROSITE" id="PS50878">
    <property type="entry name" value="RT_POL"/>
    <property type="match status" value="1"/>
</dbReference>
<dbReference type="InterPro" id="IPR041373">
    <property type="entry name" value="RT_RNaseH"/>
</dbReference>